<dbReference type="AlphaFoldDB" id="A0AAV0WXK9"/>
<dbReference type="EMBL" id="CARXXK010000003">
    <property type="protein sequence ID" value="CAI6360809.1"/>
    <property type="molecule type" value="Genomic_DNA"/>
</dbReference>
<evidence type="ECO:0000313" key="3">
    <source>
        <dbReference type="Proteomes" id="UP001160148"/>
    </source>
</evidence>
<name>A0AAV0WXK9_9HEMI</name>
<evidence type="ECO:0000256" key="1">
    <source>
        <dbReference type="SAM" id="MobiDB-lite"/>
    </source>
</evidence>
<keyword evidence="3" id="KW-1185">Reference proteome</keyword>
<feature type="compositionally biased region" description="Low complexity" evidence="1">
    <location>
        <begin position="1"/>
        <end position="10"/>
    </location>
</feature>
<feature type="compositionally biased region" description="Basic and acidic residues" evidence="1">
    <location>
        <begin position="11"/>
        <end position="20"/>
    </location>
</feature>
<feature type="region of interest" description="Disordered" evidence="1">
    <location>
        <begin position="1"/>
        <end position="43"/>
    </location>
</feature>
<gene>
    <name evidence="2" type="ORF">MEUPH1_LOCUS16062</name>
</gene>
<accession>A0AAV0WXK9</accession>
<protein>
    <submittedName>
        <fullName evidence="2">Uncharacterized protein</fullName>
    </submittedName>
</protein>
<organism evidence="2 3">
    <name type="scientific">Macrosiphum euphorbiae</name>
    <name type="common">potato aphid</name>
    <dbReference type="NCBI Taxonomy" id="13131"/>
    <lineage>
        <taxon>Eukaryota</taxon>
        <taxon>Metazoa</taxon>
        <taxon>Ecdysozoa</taxon>
        <taxon>Arthropoda</taxon>
        <taxon>Hexapoda</taxon>
        <taxon>Insecta</taxon>
        <taxon>Pterygota</taxon>
        <taxon>Neoptera</taxon>
        <taxon>Paraneoptera</taxon>
        <taxon>Hemiptera</taxon>
        <taxon>Sternorrhyncha</taxon>
        <taxon>Aphidomorpha</taxon>
        <taxon>Aphidoidea</taxon>
        <taxon>Aphididae</taxon>
        <taxon>Macrosiphini</taxon>
        <taxon>Macrosiphum</taxon>
    </lineage>
</organism>
<sequence length="75" mass="8859">MSQSQRSQDQLSRDEPEPVKPIRSYSNRKKRSSTGYKPLRPMSREEVRAYFKRKVYSGYIEGAMLIYEAKQKPQS</sequence>
<reference evidence="2 3" key="1">
    <citation type="submission" date="2023-01" db="EMBL/GenBank/DDBJ databases">
        <authorList>
            <person name="Whitehead M."/>
        </authorList>
    </citation>
    <scope>NUCLEOTIDE SEQUENCE [LARGE SCALE GENOMIC DNA]</scope>
</reference>
<proteinExistence type="predicted"/>
<evidence type="ECO:0000313" key="2">
    <source>
        <dbReference type="EMBL" id="CAI6360809.1"/>
    </source>
</evidence>
<comment type="caution">
    <text evidence="2">The sequence shown here is derived from an EMBL/GenBank/DDBJ whole genome shotgun (WGS) entry which is preliminary data.</text>
</comment>
<dbReference type="Proteomes" id="UP001160148">
    <property type="component" value="Unassembled WGS sequence"/>
</dbReference>